<dbReference type="AlphaFoldDB" id="A0A6A7C815"/>
<organism evidence="2 3">
    <name type="scientific">Piedraia hortae CBS 480.64</name>
    <dbReference type="NCBI Taxonomy" id="1314780"/>
    <lineage>
        <taxon>Eukaryota</taxon>
        <taxon>Fungi</taxon>
        <taxon>Dikarya</taxon>
        <taxon>Ascomycota</taxon>
        <taxon>Pezizomycotina</taxon>
        <taxon>Dothideomycetes</taxon>
        <taxon>Dothideomycetidae</taxon>
        <taxon>Capnodiales</taxon>
        <taxon>Piedraiaceae</taxon>
        <taxon>Piedraia</taxon>
    </lineage>
</organism>
<feature type="region of interest" description="Disordered" evidence="1">
    <location>
        <begin position="134"/>
        <end position="158"/>
    </location>
</feature>
<name>A0A6A7C815_9PEZI</name>
<dbReference type="Pfam" id="PF12720">
    <property type="entry name" value="DUF3807"/>
    <property type="match status" value="1"/>
</dbReference>
<dbReference type="InterPro" id="IPR024526">
    <property type="entry name" value="DUF3807"/>
</dbReference>
<feature type="compositionally biased region" description="Acidic residues" evidence="1">
    <location>
        <begin position="148"/>
        <end position="158"/>
    </location>
</feature>
<reference evidence="2" key="1">
    <citation type="journal article" date="2020" name="Stud. Mycol.">
        <title>101 Dothideomycetes genomes: a test case for predicting lifestyles and emergence of pathogens.</title>
        <authorList>
            <person name="Haridas S."/>
            <person name="Albert R."/>
            <person name="Binder M."/>
            <person name="Bloem J."/>
            <person name="Labutti K."/>
            <person name="Salamov A."/>
            <person name="Andreopoulos B."/>
            <person name="Baker S."/>
            <person name="Barry K."/>
            <person name="Bills G."/>
            <person name="Bluhm B."/>
            <person name="Cannon C."/>
            <person name="Castanera R."/>
            <person name="Culley D."/>
            <person name="Daum C."/>
            <person name="Ezra D."/>
            <person name="Gonzalez J."/>
            <person name="Henrissat B."/>
            <person name="Kuo A."/>
            <person name="Liang C."/>
            <person name="Lipzen A."/>
            <person name="Lutzoni F."/>
            <person name="Magnuson J."/>
            <person name="Mondo S."/>
            <person name="Nolan M."/>
            <person name="Ohm R."/>
            <person name="Pangilinan J."/>
            <person name="Park H.-J."/>
            <person name="Ramirez L."/>
            <person name="Alfaro M."/>
            <person name="Sun H."/>
            <person name="Tritt A."/>
            <person name="Yoshinaga Y."/>
            <person name="Zwiers L.-H."/>
            <person name="Turgeon B."/>
            <person name="Goodwin S."/>
            <person name="Spatafora J."/>
            <person name="Crous P."/>
            <person name="Grigoriev I."/>
        </authorList>
    </citation>
    <scope>NUCLEOTIDE SEQUENCE</scope>
    <source>
        <strain evidence="2">CBS 480.64</strain>
    </source>
</reference>
<protein>
    <submittedName>
        <fullName evidence="2">Uncharacterized protein</fullName>
    </submittedName>
</protein>
<gene>
    <name evidence="2" type="ORF">K470DRAFT_255083</name>
</gene>
<dbReference type="PANTHER" id="PTHR40642">
    <property type="entry name" value="YALI0F31295P"/>
    <property type="match status" value="1"/>
</dbReference>
<evidence type="ECO:0000313" key="2">
    <source>
        <dbReference type="EMBL" id="KAF2863377.1"/>
    </source>
</evidence>
<keyword evidence="3" id="KW-1185">Reference proteome</keyword>
<proteinExistence type="predicted"/>
<evidence type="ECO:0000313" key="3">
    <source>
        <dbReference type="Proteomes" id="UP000799421"/>
    </source>
</evidence>
<evidence type="ECO:0000256" key="1">
    <source>
        <dbReference type="SAM" id="MobiDB-lite"/>
    </source>
</evidence>
<dbReference type="PANTHER" id="PTHR40642:SF1">
    <property type="entry name" value="YALI0F31295P"/>
    <property type="match status" value="1"/>
</dbReference>
<dbReference type="OrthoDB" id="5422320at2759"/>
<sequence>MANYRLPTVTEDDLIAFQYSHFGDDSVPINWFVDAATALGEDEDDGLGYYSDGTKRILTDTQVAMFRQKEVQELLKREETASQGAIAIGTLEGDAVKTLAKTARSKAKYRNDVPYEKRHKRKWEAYIQDQDPVEGSRTHRRIVRELDDQTSQEVEMDY</sequence>
<dbReference type="EMBL" id="MU005961">
    <property type="protein sequence ID" value="KAF2863377.1"/>
    <property type="molecule type" value="Genomic_DNA"/>
</dbReference>
<accession>A0A6A7C815</accession>
<dbReference type="Proteomes" id="UP000799421">
    <property type="component" value="Unassembled WGS sequence"/>
</dbReference>